<dbReference type="Proteomes" id="UP001271792">
    <property type="component" value="Unassembled WGS sequence"/>
</dbReference>
<gene>
    <name evidence="1" type="ORF">SK571_22355</name>
</gene>
<dbReference type="Gene3D" id="1.25.40.10">
    <property type="entry name" value="Tetratricopeptide repeat domain"/>
    <property type="match status" value="1"/>
</dbReference>
<comment type="caution">
    <text evidence="1">The sequence shown here is derived from an EMBL/GenBank/DDBJ whole genome shotgun (WGS) entry which is preliminary data.</text>
</comment>
<dbReference type="EMBL" id="JAXAVV010000010">
    <property type="protein sequence ID" value="MDX8052139.1"/>
    <property type="molecule type" value="Genomic_DNA"/>
</dbReference>
<organism evidence="1 2">
    <name type="scientific">Lentzea kristufekii</name>
    <dbReference type="NCBI Taxonomy" id="3095430"/>
    <lineage>
        <taxon>Bacteria</taxon>
        <taxon>Bacillati</taxon>
        <taxon>Actinomycetota</taxon>
        <taxon>Actinomycetes</taxon>
        <taxon>Pseudonocardiales</taxon>
        <taxon>Pseudonocardiaceae</taxon>
        <taxon>Lentzea</taxon>
    </lineage>
</organism>
<dbReference type="InterPro" id="IPR011990">
    <property type="entry name" value="TPR-like_helical_dom_sf"/>
</dbReference>
<sequence length="89" mass="9254">MCGPTARPRSPGGGRYAEAEPELRAVVEFMRSVNDIDGVTDGLGLIGEVLVGQGRVGEAAAAWQEAADIHRSRNDPRADVVAARVAALG</sequence>
<accession>A0ABU4TVQ4</accession>
<name>A0ABU4TVQ4_9PSEU</name>
<reference evidence="1 2" key="1">
    <citation type="submission" date="2023-11" db="EMBL/GenBank/DDBJ databases">
        <title>Lentzea sokolovensis, sp. nov., Lentzea kristufkii, sp. nov., and Lentzea miocenensis, sp. nov., rare actinobacteria from Sokolov Coal Basin, Miocene lacustrine sediment, Czech Republic.</title>
        <authorList>
            <person name="Lara A."/>
            <person name="Kotroba L."/>
            <person name="Nouioui I."/>
            <person name="Neumann-Schaal M."/>
            <person name="Mast Y."/>
            <person name="Chronakova A."/>
        </authorList>
    </citation>
    <scope>NUCLEOTIDE SEQUENCE [LARGE SCALE GENOMIC DNA]</scope>
    <source>
        <strain evidence="1 2">BCCO 10_0798</strain>
    </source>
</reference>
<evidence type="ECO:0000313" key="1">
    <source>
        <dbReference type="EMBL" id="MDX8052139.1"/>
    </source>
</evidence>
<keyword evidence="2" id="KW-1185">Reference proteome</keyword>
<evidence type="ECO:0008006" key="3">
    <source>
        <dbReference type="Google" id="ProtNLM"/>
    </source>
</evidence>
<proteinExistence type="predicted"/>
<protein>
    <recommendedName>
        <fullName evidence="3">Tetratricopeptide repeat-containing protein</fullName>
    </recommendedName>
</protein>
<evidence type="ECO:0000313" key="2">
    <source>
        <dbReference type="Proteomes" id="UP001271792"/>
    </source>
</evidence>
<dbReference type="SUPFAM" id="SSF48452">
    <property type="entry name" value="TPR-like"/>
    <property type="match status" value="1"/>
</dbReference>
<dbReference type="RefSeq" id="WP_319986016.1">
    <property type="nucleotide sequence ID" value="NZ_JAXAVV010000010.1"/>
</dbReference>